<dbReference type="PIRSF" id="PIRSF000239">
    <property type="entry name" value="AHPC"/>
    <property type="match status" value="1"/>
</dbReference>
<reference evidence="15 17" key="3">
    <citation type="journal article" name="Genome Announc.">
        <title>Complete Genome Sequence of Pseudomonas balearica DSM 6083T.</title>
        <authorList>
            <person name="Bennasar-Figueras A."/>
            <person name="Salva-Serra F."/>
            <person name="Jaen-Luchoro D."/>
            <person name="Segui C."/>
            <person name="Aliaga F."/>
            <person name="Busquets A."/>
            <person name="Gomila M."/>
            <person name="Moore E.R."/>
            <person name="Lalucat J."/>
        </authorList>
    </citation>
    <scope>NUCLEOTIDE SEQUENCE [LARGE SCALE GENOMIC DNA]</scope>
    <source>
        <strain evidence="17">DSM 6083</strain>
        <strain evidence="15">DSM6083</strain>
    </source>
</reference>
<evidence type="ECO:0000313" key="15">
    <source>
        <dbReference type="EMBL" id="AJE16043.1"/>
    </source>
</evidence>
<dbReference type="PANTHER" id="PTHR42801">
    <property type="entry name" value="THIOREDOXIN-DEPENDENT PEROXIDE REDUCTASE"/>
    <property type="match status" value="1"/>
</dbReference>
<comment type="similarity">
    <text evidence="10">Belongs to the peroxiredoxin family. BCP/PrxQ subfamily.</text>
</comment>
<dbReference type="InterPro" id="IPR036249">
    <property type="entry name" value="Thioredoxin-like_sf"/>
</dbReference>
<reference evidence="17" key="1">
    <citation type="submission" date="2014-03" db="EMBL/GenBank/DDBJ databases">
        <title>Complete genome of Pseudomonas balearica DSM 6083T, a sewage water isolate from an enrichment with 2-methylnaphthalene.</title>
        <authorList>
            <person name="Salva-Serra F."/>
            <person name="Jaen-Luchoro D."/>
            <person name="Busquets A."/>
            <person name="Pena A."/>
            <person name="Gomila M."/>
            <person name="Bosch R."/>
            <person name="Nogales B."/>
            <person name="Garcia-Valdes E."/>
            <person name="Lalucat J."/>
            <person name="Bennasar A."/>
        </authorList>
    </citation>
    <scope>NUCLEOTIDE SEQUENCE [LARGE SCALE GENOMIC DNA]</scope>
    <source>
        <strain evidence="17">DSM 6083</strain>
    </source>
</reference>
<proteinExistence type="inferred from homology"/>
<dbReference type="Proteomes" id="UP000031271">
    <property type="component" value="Chromosome"/>
</dbReference>
<keyword evidence="8" id="KW-0676">Redox-active center</keyword>
<dbReference type="KEGG" id="pbm:CL52_13760"/>
<dbReference type="GO" id="GO:0005737">
    <property type="term" value="C:cytoplasm"/>
    <property type="evidence" value="ECO:0007669"/>
    <property type="project" value="TreeGrafter"/>
</dbReference>
<dbReference type="EMBL" id="FNHO01000002">
    <property type="protein sequence ID" value="SDM10150.1"/>
    <property type="molecule type" value="Genomic_DNA"/>
</dbReference>
<reference evidence="16 18" key="2">
    <citation type="submission" date="2016-10" db="EMBL/GenBank/DDBJ databases">
        <authorList>
            <person name="Varghese N."/>
            <person name="Submissions S."/>
        </authorList>
    </citation>
    <scope>NUCLEOTIDE SEQUENCE [LARGE SCALE GENOMIC DNA]</scope>
    <source>
        <strain evidence="16 18">DSM 6083</strain>
    </source>
</reference>
<dbReference type="Pfam" id="PF00578">
    <property type="entry name" value="AhpC-TSA"/>
    <property type="match status" value="1"/>
</dbReference>
<feature type="domain" description="Thioredoxin" evidence="14">
    <location>
        <begin position="3"/>
        <end position="153"/>
    </location>
</feature>
<evidence type="ECO:0000256" key="3">
    <source>
        <dbReference type="ARBA" id="ARBA00013017"/>
    </source>
</evidence>
<evidence type="ECO:0000259" key="14">
    <source>
        <dbReference type="PROSITE" id="PS51352"/>
    </source>
</evidence>
<evidence type="ECO:0000256" key="13">
    <source>
        <dbReference type="PIRSR" id="PIRSR000239-1"/>
    </source>
</evidence>
<dbReference type="SUPFAM" id="SSF52833">
    <property type="entry name" value="Thioredoxin-like"/>
    <property type="match status" value="1"/>
</dbReference>
<evidence type="ECO:0000256" key="12">
    <source>
        <dbReference type="ARBA" id="ARBA00049091"/>
    </source>
</evidence>
<dbReference type="FunFam" id="3.40.30.10:FF:000007">
    <property type="entry name" value="Thioredoxin-dependent thiol peroxidase"/>
    <property type="match status" value="1"/>
</dbReference>
<evidence type="ECO:0000256" key="10">
    <source>
        <dbReference type="ARBA" id="ARBA00038489"/>
    </source>
</evidence>
<evidence type="ECO:0000313" key="17">
    <source>
        <dbReference type="Proteomes" id="UP000031271"/>
    </source>
</evidence>
<keyword evidence="18" id="KW-1185">Reference proteome</keyword>
<dbReference type="InterPro" id="IPR013766">
    <property type="entry name" value="Thioredoxin_domain"/>
</dbReference>
<keyword evidence="4" id="KW-0575">Peroxidase</keyword>
<dbReference type="InterPro" id="IPR024706">
    <property type="entry name" value="Peroxiredoxin_AhpC-typ"/>
</dbReference>
<dbReference type="Gene3D" id="3.40.30.10">
    <property type="entry name" value="Glutaredoxin"/>
    <property type="match status" value="1"/>
</dbReference>
<dbReference type="InterPro" id="IPR050924">
    <property type="entry name" value="Peroxiredoxin_BCP/PrxQ"/>
</dbReference>
<comment type="subunit">
    <text evidence="2">Monomer.</text>
</comment>
<sequence>MPVELNQPVPAFTAQATSGVEVSPDGLRGKQVVLYFYPKDNTPGCTTEGQDFRDLHDQFLACDTLVFGVSRDSLKTHENFRSKQGFPFELICDKDEQLCQLFDVIKQKKLYGKEYLGIERSTFLIDRNGVLRQQWRGVKVPGHAQAVLDAAQALPRA</sequence>
<dbReference type="PANTHER" id="PTHR42801:SF4">
    <property type="entry name" value="AHPC_TSA FAMILY PROTEIN"/>
    <property type="match status" value="1"/>
</dbReference>
<evidence type="ECO:0000256" key="4">
    <source>
        <dbReference type="ARBA" id="ARBA00022559"/>
    </source>
</evidence>
<evidence type="ECO:0000256" key="11">
    <source>
        <dbReference type="ARBA" id="ARBA00042639"/>
    </source>
</evidence>
<evidence type="ECO:0000256" key="8">
    <source>
        <dbReference type="ARBA" id="ARBA00023284"/>
    </source>
</evidence>
<feature type="active site" description="Cysteine sulfenic acid (-SOH) intermediate; for peroxidase activity" evidence="13">
    <location>
        <position position="45"/>
    </location>
</feature>
<evidence type="ECO:0000256" key="7">
    <source>
        <dbReference type="ARBA" id="ARBA00023157"/>
    </source>
</evidence>
<dbReference type="Proteomes" id="UP000182276">
    <property type="component" value="Unassembled WGS sequence"/>
</dbReference>
<dbReference type="GO" id="GO:0045454">
    <property type="term" value="P:cell redox homeostasis"/>
    <property type="evidence" value="ECO:0007669"/>
    <property type="project" value="TreeGrafter"/>
</dbReference>
<evidence type="ECO:0000256" key="9">
    <source>
        <dbReference type="ARBA" id="ARBA00032824"/>
    </source>
</evidence>
<keyword evidence="5" id="KW-0049">Antioxidant</keyword>
<evidence type="ECO:0000313" key="18">
    <source>
        <dbReference type="Proteomes" id="UP000182276"/>
    </source>
</evidence>
<evidence type="ECO:0000256" key="5">
    <source>
        <dbReference type="ARBA" id="ARBA00022862"/>
    </source>
</evidence>
<keyword evidence="7" id="KW-1015">Disulfide bond</keyword>
<dbReference type="GeneID" id="77260967"/>
<dbReference type="InterPro" id="IPR000866">
    <property type="entry name" value="AhpC/TSA"/>
</dbReference>
<gene>
    <name evidence="15" type="ORF">CL52_13760</name>
    <name evidence="16" type="ORF">SAMN05660875_102231</name>
</gene>
<keyword evidence="6" id="KW-0560">Oxidoreductase</keyword>
<accession>A0A8D4C756</accession>
<evidence type="ECO:0000313" key="16">
    <source>
        <dbReference type="EMBL" id="SDM10150.1"/>
    </source>
</evidence>
<organism evidence="15 17">
    <name type="scientific">Stutzerimonas balearica DSM 6083</name>
    <dbReference type="NCBI Taxonomy" id="1123016"/>
    <lineage>
        <taxon>Bacteria</taxon>
        <taxon>Pseudomonadati</taxon>
        <taxon>Pseudomonadota</taxon>
        <taxon>Gammaproteobacteria</taxon>
        <taxon>Pseudomonadales</taxon>
        <taxon>Pseudomonadaceae</taxon>
        <taxon>Stutzerimonas</taxon>
    </lineage>
</organism>
<dbReference type="AlphaFoldDB" id="A0A8D4C756"/>
<dbReference type="GO" id="GO:0034599">
    <property type="term" value="P:cellular response to oxidative stress"/>
    <property type="evidence" value="ECO:0007669"/>
    <property type="project" value="TreeGrafter"/>
</dbReference>
<dbReference type="EMBL" id="CP007511">
    <property type="protein sequence ID" value="AJE16043.1"/>
    <property type="molecule type" value="Genomic_DNA"/>
</dbReference>
<comment type="catalytic activity">
    <reaction evidence="12">
        <text>a hydroperoxide + [thioredoxin]-dithiol = an alcohol + [thioredoxin]-disulfide + H2O</text>
        <dbReference type="Rhea" id="RHEA:62620"/>
        <dbReference type="Rhea" id="RHEA-COMP:10698"/>
        <dbReference type="Rhea" id="RHEA-COMP:10700"/>
        <dbReference type="ChEBI" id="CHEBI:15377"/>
        <dbReference type="ChEBI" id="CHEBI:29950"/>
        <dbReference type="ChEBI" id="CHEBI:30879"/>
        <dbReference type="ChEBI" id="CHEBI:35924"/>
        <dbReference type="ChEBI" id="CHEBI:50058"/>
        <dbReference type="EC" id="1.11.1.24"/>
    </reaction>
</comment>
<evidence type="ECO:0000256" key="2">
    <source>
        <dbReference type="ARBA" id="ARBA00011245"/>
    </source>
</evidence>
<evidence type="ECO:0000256" key="1">
    <source>
        <dbReference type="ARBA" id="ARBA00003330"/>
    </source>
</evidence>
<name>A0A8D4C756_9GAMM</name>
<dbReference type="RefSeq" id="WP_041109217.1">
    <property type="nucleotide sequence ID" value="NZ_CP007511.1"/>
</dbReference>
<protein>
    <recommendedName>
        <fullName evidence="3">thioredoxin-dependent peroxiredoxin</fullName>
        <ecNumber evidence="3">1.11.1.24</ecNumber>
    </recommendedName>
    <alternativeName>
        <fullName evidence="9">Thioredoxin peroxidase</fullName>
    </alternativeName>
    <alternativeName>
        <fullName evidence="11">Thioredoxin-dependent peroxiredoxin Bcp</fullName>
    </alternativeName>
</protein>
<dbReference type="GO" id="GO:0008379">
    <property type="term" value="F:thioredoxin peroxidase activity"/>
    <property type="evidence" value="ECO:0007669"/>
    <property type="project" value="TreeGrafter"/>
</dbReference>
<comment type="function">
    <text evidence="1">Thiol-specific peroxidase that catalyzes the reduction of hydrogen peroxide and organic hydroperoxides to water and alcohols, respectively. Plays a role in cell protection against oxidative stress by detoxifying peroxides and as sensor of hydrogen peroxide-mediated signaling events.</text>
</comment>
<dbReference type="EC" id="1.11.1.24" evidence="3"/>
<dbReference type="CDD" id="cd03017">
    <property type="entry name" value="PRX_BCP"/>
    <property type="match status" value="1"/>
</dbReference>
<evidence type="ECO:0000256" key="6">
    <source>
        <dbReference type="ARBA" id="ARBA00023002"/>
    </source>
</evidence>
<dbReference type="PROSITE" id="PS51352">
    <property type="entry name" value="THIOREDOXIN_2"/>
    <property type="match status" value="1"/>
</dbReference>